<protein>
    <submittedName>
        <fullName evidence="2">Uncharacterized protein</fullName>
    </submittedName>
</protein>
<dbReference type="Proteomes" id="UP001283361">
    <property type="component" value="Unassembled WGS sequence"/>
</dbReference>
<proteinExistence type="predicted"/>
<organism evidence="2 3">
    <name type="scientific">Elysia crispata</name>
    <name type="common">lettuce slug</name>
    <dbReference type="NCBI Taxonomy" id="231223"/>
    <lineage>
        <taxon>Eukaryota</taxon>
        <taxon>Metazoa</taxon>
        <taxon>Spiralia</taxon>
        <taxon>Lophotrochozoa</taxon>
        <taxon>Mollusca</taxon>
        <taxon>Gastropoda</taxon>
        <taxon>Heterobranchia</taxon>
        <taxon>Euthyneura</taxon>
        <taxon>Panpulmonata</taxon>
        <taxon>Sacoglossa</taxon>
        <taxon>Placobranchoidea</taxon>
        <taxon>Plakobranchidae</taxon>
        <taxon>Elysia</taxon>
    </lineage>
</organism>
<dbReference type="AlphaFoldDB" id="A0AAE0YPS9"/>
<feature type="region of interest" description="Disordered" evidence="1">
    <location>
        <begin position="30"/>
        <end position="52"/>
    </location>
</feature>
<gene>
    <name evidence="2" type="ORF">RRG08_062140</name>
</gene>
<comment type="caution">
    <text evidence="2">The sequence shown here is derived from an EMBL/GenBank/DDBJ whole genome shotgun (WGS) entry which is preliminary data.</text>
</comment>
<evidence type="ECO:0000313" key="2">
    <source>
        <dbReference type="EMBL" id="KAK3751969.1"/>
    </source>
</evidence>
<evidence type="ECO:0000313" key="3">
    <source>
        <dbReference type="Proteomes" id="UP001283361"/>
    </source>
</evidence>
<keyword evidence="3" id="KW-1185">Reference proteome</keyword>
<dbReference type="EMBL" id="JAWDGP010005802">
    <property type="protein sequence ID" value="KAK3751969.1"/>
    <property type="molecule type" value="Genomic_DNA"/>
</dbReference>
<evidence type="ECO:0000256" key="1">
    <source>
        <dbReference type="SAM" id="MobiDB-lite"/>
    </source>
</evidence>
<reference evidence="2" key="1">
    <citation type="journal article" date="2023" name="G3 (Bethesda)">
        <title>A reference genome for the long-term kleptoplast-retaining sea slug Elysia crispata morphotype clarki.</title>
        <authorList>
            <person name="Eastman K.E."/>
            <person name="Pendleton A.L."/>
            <person name="Shaikh M.A."/>
            <person name="Suttiyut T."/>
            <person name="Ogas R."/>
            <person name="Tomko P."/>
            <person name="Gavelis G."/>
            <person name="Widhalm J.R."/>
            <person name="Wisecaver J.H."/>
        </authorList>
    </citation>
    <scope>NUCLEOTIDE SEQUENCE</scope>
    <source>
        <strain evidence="2">ECLA1</strain>
    </source>
</reference>
<accession>A0AAE0YPS9</accession>
<name>A0AAE0YPS9_9GAST</name>
<sequence length="120" mass="13464">MDFVRSFLASGRTNLKATCERDNHLPDFSAKNGPLYRSGGSPVRVGKHQTISCSGEKNDKLQTVPPGPNYQPLVSMIEPGPKRQNYSQSTLRFHPEETGVRACFCPRSKSKYTCSWRTRS</sequence>